<dbReference type="PANTHER" id="PTHR46401:SF2">
    <property type="entry name" value="GLYCOSYLTRANSFERASE WBBK-RELATED"/>
    <property type="match status" value="1"/>
</dbReference>
<dbReference type="Pfam" id="PF20706">
    <property type="entry name" value="GT4-conflict"/>
    <property type="match status" value="1"/>
</dbReference>
<accession>A0A6J6D2B5</accession>
<dbReference type="EMBL" id="CAEZTD010000027">
    <property type="protein sequence ID" value="CAB4557932.1"/>
    <property type="molecule type" value="Genomic_DNA"/>
</dbReference>
<protein>
    <submittedName>
        <fullName evidence="3">Unannotated protein</fullName>
    </submittedName>
</protein>
<evidence type="ECO:0000256" key="2">
    <source>
        <dbReference type="SAM" id="MobiDB-lite"/>
    </source>
</evidence>
<sequence>MATVNFAHGTALAQAAYRQATSLGQLLETVDSFRPPAIDFEAAAHAAVPDSLTEVSRALFHDRRNGSRFLSSADWSALDRARASWPGFAPVGQCRILREPWRAGSPEQRSKIVLLDARTLQLPHMNGTKNHALALTRAFAAELPPHHDLAFFTSPRLPALEQEIAALATVDWRSGLIGDVEVYVQLATVMDPSDPTNLDLLRAPWIRRVSVFLDDIKGLHPAHFIGTNVHFWEHQVTVEKMRPSDVVLTLGQASNDEARRLWDSLEEGEHRPAFVITSCQSGLGHVATERTESRTNEFLVFGNHLPHKNVALVAAASSLIHAGTTGQPSITFVAAVSPVLEDAIRRVAENEGVYESQRCLQFEANLSSEALSQRLSQSRGVIVPSLHEGFSLPVIEAIERGVPVALSRIPAHQELLPEGPWFFDPRSVESLLSAVRSMGEADESWSLMQSAHLAERYRPSTMVHAVRESLSTRTNDAPLRRAQPSGAAPHETAHSRHETAAGITLDQLHTRDTQLMTVLLARPHVDETFTSAPKNLPSFKHVHDAVVAEFHRSLTWRAGRVVTAPLRWLRSIRGKSS</sequence>
<feature type="region of interest" description="Disordered" evidence="2">
    <location>
        <begin position="469"/>
        <end position="496"/>
    </location>
</feature>
<evidence type="ECO:0000313" key="3">
    <source>
        <dbReference type="EMBL" id="CAB4557932.1"/>
    </source>
</evidence>
<dbReference type="AlphaFoldDB" id="A0A6J6D2B5"/>
<gene>
    <name evidence="3" type="ORF">UFOPK1591_00517</name>
</gene>
<proteinExistence type="predicted"/>
<dbReference type="PANTHER" id="PTHR46401">
    <property type="entry name" value="GLYCOSYLTRANSFERASE WBBK-RELATED"/>
    <property type="match status" value="1"/>
</dbReference>
<reference evidence="3" key="1">
    <citation type="submission" date="2020-05" db="EMBL/GenBank/DDBJ databases">
        <authorList>
            <person name="Chiriac C."/>
            <person name="Salcher M."/>
            <person name="Ghai R."/>
            <person name="Kavagutti S V."/>
        </authorList>
    </citation>
    <scope>NUCLEOTIDE SEQUENCE</scope>
</reference>
<dbReference type="Gene3D" id="3.40.50.2000">
    <property type="entry name" value="Glycogen Phosphorylase B"/>
    <property type="match status" value="1"/>
</dbReference>
<dbReference type="SUPFAM" id="SSF53756">
    <property type="entry name" value="UDP-Glycosyltransferase/glycogen phosphorylase"/>
    <property type="match status" value="1"/>
</dbReference>
<name>A0A6J6D2B5_9ZZZZ</name>
<organism evidence="3">
    <name type="scientific">freshwater metagenome</name>
    <dbReference type="NCBI Taxonomy" id="449393"/>
    <lineage>
        <taxon>unclassified sequences</taxon>
        <taxon>metagenomes</taxon>
        <taxon>ecological metagenomes</taxon>
    </lineage>
</organism>
<evidence type="ECO:0000256" key="1">
    <source>
        <dbReference type="ARBA" id="ARBA00022679"/>
    </source>
</evidence>
<dbReference type="GO" id="GO:0016757">
    <property type="term" value="F:glycosyltransferase activity"/>
    <property type="evidence" value="ECO:0007669"/>
    <property type="project" value="TreeGrafter"/>
</dbReference>
<keyword evidence="1" id="KW-0808">Transferase</keyword>